<keyword evidence="6 7" id="KW-0472">Membrane</keyword>
<keyword evidence="3" id="KW-1003">Cell membrane</keyword>
<feature type="transmembrane region" description="Helical" evidence="7">
    <location>
        <begin position="114"/>
        <end position="135"/>
    </location>
</feature>
<reference evidence="8 9" key="1">
    <citation type="journal article" date="2015" name="Microbiome">
        <title>Genomic resolution of linkages in carbon, nitrogen, and sulfur cycling among widespread estuary sediment bacteria.</title>
        <authorList>
            <person name="Baker B.J."/>
            <person name="Lazar C.S."/>
            <person name="Teske A.P."/>
            <person name="Dick G.J."/>
        </authorList>
    </citation>
    <scope>NUCLEOTIDE SEQUENCE [LARGE SCALE GENOMIC DNA]</scope>
    <source>
        <strain evidence="8">DG_54_3</strain>
    </source>
</reference>
<comment type="caution">
    <text evidence="8">The sequence shown here is derived from an EMBL/GenBank/DDBJ whole genome shotgun (WGS) entry which is preliminary data.</text>
</comment>
<feature type="transmembrane region" description="Helical" evidence="7">
    <location>
        <begin position="81"/>
        <end position="102"/>
    </location>
</feature>
<dbReference type="EMBL" id="LIZX01000130">
    <property type="protein sequence ID" value="KPJ65191.1"/>
    <property type="molecule type" value="Genomic_DNA"/>
</dbReference>
<proteinExistence type="inferred from homology"/>
<sequence length="175" mass="18665">MNNKRGDSKMLVPTIIMASLAVILFLIGYLRGEGQHIVGVKSALSMTVEVLPLLIFAFIVAGMAQTLLPHEIISRWIGGESGLRGILIGTLAGGFAPGGPYVSMPIAAGLLRTGAGIGTMVAFLTAWSLWGFARLPMEVGIMGWQFTLIRLSCTFFFPPIAGWIAQTLFSGVKLI</sequence>
<dbReference type="PANTHER" id="PTHR42775">
    <property type="entry name" value="PERMEASE RV2963-RELATED"/>
    <property type="match status" value="1"/>
</dbReference>
<evidence type="ECO:0000256" key="7">
    <source>
        <dbReference type="SAM" id="Phobius"/>
    </source>
</evidence>
<dbReference type="InterPro" id="IPR005524">
    <property type="entry name" value="DUF318"/>
</dbReference>
<evidence type="ECO:0000256" key="4">
    <source>
        <dbReference type="ARBA" id="ARBA00022692"/>
    </source>
</evidence>
<protein>
    <submittedName>
        <fullName evidence="8">Permease</fullName>
    </submittedName>
</protein>
<dbReference type="AlphaFoldDB" id="A0A0S7XRY9"/>
<feature type="transmembrane region" description="Helical" evidence="7">
    <location>
        <begin position="147"/>
        <end position="169"/>
    </location>
</feature>
<dbReference type="Pfam" id="PF03773">
    <property type="entry name" value="ArsP_1"/>
    <property type="match status" value="1"/>
</dbReference>
<name>A0A0S7XRY9_UNCSA</name>
<evidence type="ECO:0000256" key="6">
    <source>
        <dbReference type="ARBA" id="ARBA00023136"/>
    </source>
</evidence>
<evidence type="ECO:0000256" key="5">
    <source>
        <dbReference type="ARBA" id="ARBA00022989"/>
    </source>
</evidence>
<gene>
    <name evidence="8" type="ORF">AMJ44_10775</name>
</gene>
<dbReference type="InterPro" id="IPR053166">
    <property type="entry name" value="UPF0718_permease"/>
</dbReference>
<evidence type="ECO:0000313" key="8">
    <source>
        <dbReference type="EMBL" id="KPJ65191.1"/>
    </source>
</evidence>
<organism evidence="8 9">
    <name type="scientific">candidate division WOR-1 bacterium DG_54_3</name>
    <dbReference type="NCBI Taxonomy" id="1703775"/>
    <lineage>
        <taxon>Bacteria</taxon>
        <taxon>Bacillati</taxon>
        <taxon>Saganbacteria</taxon>
    </lineage>
</organism>
<evidence type="ECO:0000256" key="3">
    <source>
        <dbReference type="ARBA" id="ARBA00022475"/>
    </source>
</evidence>
<dbReference type="Proteomes" id="UP000051861">
    <property type="component" value="Unassembled WGS sequence"/>
</dbReference>
<comment type="similarity">
    <text evidence="2">Belongs to the UPF0718 family.</text>
</comment>
<evidence type="ECO:0000313" key="9">
    <source>
        <dbReference type="Proteomes" id="UP000051861"/>
    </source>
</evidence>
<feature type="transmembrane region" description="Helical" evidence="7">
    <location>
        <begin position="50"/>
        <end position="69"/>
    </location>
</feature>
<keyword evidence="5 7" id="KW-1133">Transmembrane helix</keyword>
<evidence type="ECO:0000256" key="2">
    <source>
        <dbReference type="ARBA" id="ARBA00006386"/>
    </source>
</evidence>
<dbReference type="PANTHER" id="PTHR42775:SF1">
    <property type="entry name" value="PERMEASE RV2963-RELATED"/>
    <property type="match status" value="1"/>
</dbReference>
<accession>A0A0S7XRY9</accession>
<keyword evidence="4 7" id="KW-0812">Transmembrane</keyword>
<comment type="subcellular location">
    <subcellularLocation>
        <location evidence="1">Cell membrane</location>
        <topology evidence="1">Multi-pass membrane protein</topology>
    </subcellularLocation>
</comment>
<evidence type="ECO:0000256" key="1">
    <source>
        <dbReference type="ARBA" id="ARBA00004651"/>
    </source>
</evidence>
<feature type="transmembrane region" description="Helical" evidence="7">
    <location>
        <begin position="12"/>
        <end position="30"/>
    </location>
</feature>
<dbReference type="GO" id="GO:0005886">
    <property type="term" value="C:plasma membrane"/>
    <property type="evidence" value="ECO:0007669"/>
    <property type="project" value="UniProtKB-SubCell"/>
</dbReference>